<dbReference type="InterPro" id="IPR010285">
    <property type="entry name" value="DNA_helicase_pif1-like_DEAD"/>
</dbReference>
<evidence type="ECO:0000259" key="1">
    <source>
        <dbReference type="PROSITE" id="PS50967"/>
    </source>
</evidence>
<sequence>MVMTDRTNPELSLAREFVEFTQNNVFLTGKAGTGKTTFLHRLKADLPKRMVVVAPTGVAAINAGGVTIHSFFQLPFGPILPGMSGNSGKDNRSAYRFNRQKVDIIRTLDLLVIDEISMVRADLLDGIDEVLRRYRRDERPFGGVQLLMIGDLQQLAPVVKAEEWELLKNYYDSSFFFGSRALQQSGYVTVELKHVYRQQDEKFIEVLNMIRDNNLNGAGLELLNRCYRPGVLKKPDPGYITLTTHNYQAQKINDSRLDSLAGKARKFVAQVEGHFPESNYPTEAELLLKVGAQVMFVKNDLSPLKQYFNGKIGEVVGFKDDVILVKCRDSEDPIEVKPDKWENVKYVIDDRTKEISEEVEGSFTQYPLKTAWAITIHKSQGLTFEKAIVDANAAFAHGQVYVALSRCKSLEGLVLTNPLDVGALKTDREVKNFVRQVEENPVDETTLERSKEEYCLTLLNEMFDFSRLDRHVGYLRKLTNEHEGSVGQEMNFAVNKMKEVTEKELNPVAEKFKIQLKKLMGENADIVTNVQLQERIKKACIWFYDQIKTALVKPYENFSVETDNKELRKMLKSALDRLGSELRVKEYVFQSCREVFTVKNYLEARAKALLDESSAQKPTVSSEKSVDVSVTHPELYARLKNWRNNKAVEEGLPVYMVLQVKSMKHIANRLPASTKGLKTISGLGKVKLEKYGAEIIQIVQDYCKEKNITPDESSAEETTPSKKPKINTKEVTLNLFREGKSIKEIAAERHLTQNTIYNHLSYYVRRGEVAVFQLVSAEKVNAVVDWLKNNRVKGLTEIKQHFGEMISWEELRLIVNHLEYLKGERNAEEKTS</sequence>
<accession>A0A1I1XFI2</accession>
<proteinExistence type="predicted"/>
<dbReference type="CDD" id="cd18809">
    <property type="entry name" value="SF1_C_RecD"/>
    <property type="match status" value="1"/>
</dbReference>
<dbReference type="InterPro" id="IPR051055">
    <property type="entry name" value="PIF1_helicase"/>
</dbReference>
<dbReference type="InterPro" id="IPR044876">
    <property type="entry name" value="HRDC_dom_sf"/>
</dbReference>
<dbReference type="SUPFAM" id="SSF47819">
    <property type="entry name" value="HRDC-like"/>
    <property type="match status" value="1"/>
</dbReference>
<dbReference type="InParanoid" id="A0A1I1XFI2"/>
<reference evidence="2 3" key="1">
    <citation type="submission" date="2016-10" db="EMBL/GenBank/DDBJ databases">
        <authorList>
            <person name="de Groot N.N."/>
        </authorList>
    </citation>
    <scope>NUCLEOTIDE SEQUENCE [LARGE SCALE GENOMIC DNA]</scope>
    <source>
        <strain evidence="2 3">DSM 19012</strain>
    </source>
</reference>
<dbReference type="PANTHER" id="PTHR47642">
    <property type="entry name" value="ATP-DEPENDENT DNA HELICASE"/>
    <property type="match status" value="1"/>
</dbReference>
<dbReference type="Gene3D" id="2.30.30.940">
    <property type="match status" value="1"/>
</dbReference>
<evidence type="ECO:0000313" key="2">
    <source>
        <dbReference type="EMBL" id="SFE05921.1"/>
    </source>
</evidence>
<organism evidence="2 3">
    <name type="scientific">Thermophagus xiamenensis</name>
    <dbReference type="NCBI Taxonomy" id="385682"/>
    <lineage>
        <taxon>Bacteria</taxon>
        <taxon>Pseudomonadati</taxon>
        <taxon>Bacteroidota</taxon>
        <taxon>Bacteroidia</taxon>
        <taxon>Marinilabiliales</taxon>
        <taxon>Marinilabiliaceae</taxon>
        <taxon>Thermophagus</taxon>
    </lineage>
</organism>
<keyword evidence="2" id="KW-0547">Nucleotide-binding</keyword>
<dbReference type="Proteomes" id="UP000181976">
    <property type="component" value="Unassembled WGS sequence"/>
</dbReference>
<dbReference type="SMART" id="SM00382">
    <property type="entry name" value="AAA"/>
    <property type="match status" value="1"/>
</dbReference>
<dbReference type="FunFam" id="3.40.50.300:FF:001498">
    <property type="entry name" value="ATP-dependent DNA helicase"/>
    <property type="match status" value="1"/>
</dbReference>
<feature type="domain" description="HRDC" evidence="1">
    <location>
        <begin position="629"/>
        <end position="709"/>
    </location>
</feature>
<dbReference type="Pfam" id="PF00570">
    <property type="entry name" value="HRDC"/>
    <property type="match status" value="1"/>
</dbReference>
<dbReference type="GO" id="GO:0003676">
    <property type="term" value="F:nucleic acid binding"/>
    <property type="evidence" value="ECO:0007669"/>
    <property type="project" value="InterPro"/>
</dbReference>
<dbReference type="SUPFAM" id="SSF52540">
    <property type="entry name" value="P-loop containing nucleoside triphosphate hydrolases"/>
    <property type="match status" value="2"/>
</dbReference>
<dbReference type="eggNOG" id="COG0507">
    <property type="taxonomic scope" value="Bacteria"/>
</dbReference>
<dbReference type="Pfam" id="PF05970">
    <property type="entry name" value="PIF1"/>
    <property type="match status" value="1"/>
</dbReference>
<dbReference type="GO" id="GO:0006281">
    <property type="term" value="P:DNA repair"/>
    <property type="evidence" value="ECO:0007669"/>
    <property type="project" value="InterPro"/>
</dbReference>
<keyword evidence="2" id="KW-0378">Hydrolase</keyword>
<dbReference type="PANTHER" id="PTHR47642:SF5">
    <property type="entry name" value="ATP-DEPENDENT DNA HELICASE"/>
    <property type="match status" value="1"/>
</dbReference>
<dbReference type="GO" id="GO:0003678">
    <property type="term" value="F:DNA helicase activity"/>
    <property type="evidence" value="ECO:0007669"/>
    <property type="project" value="InterPro"/>
</dbReference>
<dbReference type="EMBL" id="FONA01000006">
    <property type="protein sequence ID" value="SFE05921.1"/>
    <property type="molecule type" value="Genomic_DNA"/>
</dbReference>
<dbReference type="InterPro" id="IPR029491">
    <property type="entry name" value="Helicase_HTH"/>
</dbReference>
<dbReference type="PROSITE" id="PS50967">
    <property type="entry name" value="HRDC"/>
    <property type="match status" value="1"/>
</dbReference>
<evidence type="ECO:0000313" key="3">
    <source>
        <dbReference type="Proteomes" id="UP000181976"/>
    </source>
</evidence>
<dbReference type="InterPro" id="IPR003593">
    <property type="entry name" value="AAA+_ATPase"/>
</dbReference>
<protein>
    <submittedName>
        <fullName evidence="2">Helicase</fullName>
    </submittedName>
</protein>
<dbReference type="InterPro" id="IPR027417">
    <property type="entry name" value="P-loop_NTPase"/>
</dbReference>
<dbReference type="Pfam" id="PF14493">
    <property type="entry name" value="HTH_40"/>
    <property type="match status" value="1"/>
</dbReference>
<dbReference type="InterPro" id="IPR002121">
    <property type="entry name" value="HRDC_dom"/>
</dbReference>
<dbReference type="GO" id="GO:0000723">
    <property type="term" value="P:telomere maintenance"/>
    <property type="evidence" value="ECO:0007669"/>
    <property type="project" value="InterPro"/>
</dbReference>
<gene>
    <name evidence="2" type="ORF">SAMN05444380_10614</name>
</gene>
<name>A0A1I1XFI2_9BACT</name>
<dbReference type="Gene3D" id="1.10.150.80">
    <property type="entry name" value="HRDC domain"/>
    <property type="match status" value="1"/>
</dbReference>
<dbReference type="Gene3D" id="3.40.50.300">
    <property type="entry name" value="P-loop containing nucleotide triphosphate hydrolases"/>
    <property type="match status" value="2"/>
</dbReference>
<dbReference type="AlphaFoldDB" id="A0A1I1XFI2"/>
<dbReference type="GO" id="GO:0000166">
    <property type="term" value="F:nucleotide binding"/>
    <property type="evidence" value="ECO:0007669"/>
    <property type="project" value="InterPro"/>
</dbReference>
<dbReference type="CDD" id="cd18037">
    <property type="entry name" value="DEXSc_Pif1_like"/>
    <property type="match status" value="1"/>
</dbReference>
<keyword evidence="2" id="KW-0347">Helicase</keyword>
<keyword evidence="3" id="KW-1185">Reference proteome</keyword>
<dbReference type="SMART" id="SM00341">
    <property type="entry name" value="HRDC"/>
    <property type="match status" value="1"/>
</dbReference>
<keyword evidence="2" id="KW-0067">ATP-binding</keyword>
<dbReference type="InterPro" id="IPR010997">
    <property type="entry name" value="HRDC-like_sf"/>
</dbReference>
<dbReference type="STRING" id="385682.SAMN05444380_10614"/>